<keyword evidence="1 2" id="KW-0812">Transmembrane</keyword>
<keyword evidence="4" id="KW-1185">Reference proteome</keyword>
<evidence type="ECO:0000313" key="4">
    <source>
        <dbReference type="Proteomes" id="UP000018208"/>
    </source>
</evidence>
<dbReference type="KEGG" id="ssao:94300969"/>
<name>V6LS20_9EUKA</name>
<organism evidence="2">
    <name type="scientific">Spironucleus salmonicida</name>
    <dbReference type="NCBI Taxonomy" id="348837"/>
    <lineage>
        <taxon>Eukaryota</taxon>
        <taxon>Metamonada</taxon>
        <taxon>Diplomonadida</taxon>
        <taxon>Hexamitidae</taxon>
        <taxon>Hexamitinae</taxon>
        <taxon>Spironucleus</taxon>
    </lineage>
</organism>
<protein>
    <submittedName>
        <fullName evidence="2">Transmembrane domain-containing protein</fullName>
    </submittedName>
</protein>
<evidence type="ECO:0000256" key="1">
    <source>
        <dbReference type="SAM" id="Phobius"/>
    </source>
</evidence>
<reference evidence="3" key="2">
    <citation type="submission" date="2020-12" db="EMBL/GenBank/DDBJ databases">
        <title>New Spironucleus salmonicida genome in near-complete chromosomes.</title>
        <authorList>
            <person name="Xu F."/>
            <person name="Kurt Z."/>
            <person name="Jimenez-Gonzalez A."/>
            <person name="Astvaldsson A."/>
            <person name="Andersson J.O."/>
            <person name="Svard S.G."/>
        </authorList>
    </citation>
    <scope>NUCLEOTIDE SEQUENCE</scope>
    <source>
        <strain evidence="3">ATCC 50377</strain>
    </source>
</reference>
<dbReference type="OrthoDB" id="5871872at2759"/>
<dbReference type="EMBL" id="KI546040">
    <property type="protein sequence ID" value="EST47457.1"/>
    <property type="molecule type" value="Genomic_DNA"/>
</dbReference>
<accession>V6LS20</accession>
<feature type="transmembrane region" description="Helical" evidence="1">
    <location>
        <begin position="38"/>
        <end position="61"/>
    </location>
</feature>
<feature type="transmembrane region" description="Helical" evidence="1">
    <location>
        <begin position="6"/>
        <end position="26"/>
    </location>
</feature>
<keyword evidence="1" id="KW-0472">Membrane</keyword>
<dbReference type="VEuPathDB" id="GiardiaDB:SS50377_26946"/>
<dbReference type="Proteomes" id="UP000018208">
    <property type="component" value="Unassembled WGS sequence"/>
</dbReference>
<dbReference type="RefSeq" id="XP_067761433.1">
    <property type="nucleotide sequence ID" value="XM_067910746.1"/>
</dbReference>
<sequence length="101" mass="11995">MGFFKAFTQITCFFSVFIVGFSALQISIDPKAAQEDVLFYWFLFGVALIADHILYFLPYYFVLKATFFIIIAQPERCQNLRQQWLPFIIKFSQLKFKKEIE</sequence>
<proteinExistence type="predicted"/>
<keyword evidence="1" id="KW-1133">Transmembrane helix</keyword>
<dbReference type="GeneID" id="94300969"/>
<dbReference type="AlphaFoldDB" id="V6LS20"/>
<dbReference type="EMBL" id="AUWU02000007">
    <property type="protein sequence ID" value="KAH0570660.1"/>
    <property type="molecule type" value="Genomic_DNA"/>
</dbReference>
<evidence type="ECO:0000313" key="2">
    <source>
        <dbReference type="EMBL" id="EST47457.1"/>
    </source>
</evidence>
<reference evidence="2 3" key="1">
    <citation type="journal article" date="2014" name="PLoS Genet.">
        <title>The Genome of Spironucleus salmonicida Highlights a Fish Pathogen Adapted to Fluctuating Environments.</title>
        <authorList>
            <person name="Xu F."/>
            <person name="Jerlstrom-Hultqvist J."/>
            <person name="Einarsson E."/>
            <person name="Astvaldsson A."/>
            <person name="Svard S.G."/>
            <person name="Andersson J.O."/>
        </authorList>
    </citation>
    <scope>NUCLEOTIDE SEQUENCE</scope>
    <source>
        <strain evidence="3">ATCC 50377</strain>
    </source>
</reference>
<evidence type="ECO:0000313" key="3">
    <source>
        <dbReference type="EMBL" id="KAH0570660.1"/>
    </source>
</evidence>
<gene>
    <name evidence="3" type="ORF">SS50377_26946</name>
    <name evidence="2" type="ORF">SS50377_fx052</name>
</gene>